<proteinExistence type="predicted"/>
<dbReference type="AlphaFoldDB" id="A0A7T2WN45"/>
<evidence type="ECO:0000259" key="1">
    <source>
        <dbReference type="Pfam" id="PF00425"/>
    </source>
</evidence>
<accession>A0A7T2WN45</accession>
<dbReference type="InterPro" id="IPR005801">
    <property type="entry name" value="ADC_synthase"/>
</dbReference>
<protein>
    <submittedName>
        <fullName evidence="2">Chorismate-binding protein</fullName>
    </submittedName>
</protein>
<gene>
    <name evidence="2" type="ORF">I6G59_16655</name>
</gene>
<reference evidence="2 3" key="1">
    <citation type="submission" date="2020-12" db="EMBL/GenBank/DDBJ databases">
        <title>FDA dAtabase for Regulatory Grade micrObial Sequences (FDA-ARGOS): Supporting development and validation of Infectious Disease Dx tests.</title>
        <authorList>
            <person name="Sproer C."/>
            <person name="Gronow S."/>
            <person name="Severitt S."/>
            <person name="Schroder I."/>
            <person name="Tallon L."/>
            <person name="Sadzewicz L."/>
            <person name="Zhao X."/>
            <person name="Boylan J."/>
            <person name="Ott S."/>
            <person name="Bowen H."/>
            <person name="Vavikolanu K."/>
            <person name="Mehta A."/>
            <person name="Aluvathingal J."/>
            <person name="Nadendla S."/>
            <person name="Lowell S."/>
            <person name="Myers T."/>
            <person name="Yan Y."/>
            <person name="Sichtig H."/>
        </authorList>
    </citation>
    <scope>NUCLEOTIDE SEQUENCE [LARGE SCALE GENOMIC DNA]</scope>
    <source>
        <strain evidence="2 3">FDAARGOS_902</strain>
    </source>
</reference>
<feature type="domain" description="Chorismate-utilising enzyme C-terminal" evidence="1">
    <location>
        <begin position="109"/>
        <end position="361"/>
    </location>
</feature>
<dbReference type="RefSeq" id="WP_197931938.1">
    <property type="nucleotide sequence ID" value="NZ_CP065682.1"/>
</dbReference>
<dbReference type="PANTHER" id="PTHR42839:SF2">
    <property type="entry name" value="ISOCHORISMATE SYNTHASE ENTC"/>
    <property type="match status" value="1"/>
</dbReference>
<evidence type="ECO:0000313" key="3">
    <source>
        <dbReference type="Proteomes" id="UP000594979"/>
    </source>
</evidence>
<dbReference type="Gene3D" id="3.60.120.10">
    <property type="entry name" value="Anthranilate synthase"/>
    <property type="match status" value="1"/>
</dbReference>
<dbReference type="Proteomes" id="UP000594979">
    <property type="component" value="Chromosome"/>
</dbReference>
<dbReference type="SUPFAM" id="SSF56322">
    <property type="entry name" value="ADC synthase"/>
    <property type="match status" value="1"/>
</dbReference>
<dbReference type="KEGG" id="bcau:I6G59_16655"/>
<organism evidence="2 3">
    <name type="scientific">Brevibacterium casei</name>
    <dbReference type="NCBI Taxonomy" id="33889"/>
    <lineage>
        <taxon>Bacteria</taxon>
        <taxon>Bacillati</taxon>
        <taxon>Actinomycetota</taxon>
        <taxon>Actinomycetes</taxon>
        <taxon>Micrococcales</taxon>
        <taxon>Brevibacteriaceae</taxon>
        <taxon>Brevibacterium</taxon>
    </lineage>
</organism>
<dbReference type="PANTHER" id="PTHR42839">
    <property type="entry name" value="ISOCHORISMATE SYNTHASE ENTC"/>
    <property type="match status" value="1"/>
</dbReference>
<dbReference type="Pfam" id="PF00425">
    <property type="entry name" value="Chorismate_bind"/>
    <property type="match status" value="1"/>
</dbReference>
<dbReference type="InterPro" id="IPR015890">
    <property type="entry name" value="Chorismate_C"/>
</dbReference>
<evidence type="ECO:0000313" key="2">
    <source>
        <dbReference type="EMBL" id="QPS33535.1"/>
    </source>
</evidence>
<name>A0A7T2WN45_9MICO</name>
<sequence length="371" mass="40453">MTQTTDRPTTTPTLPWGAPFAVLGANHAMVLPDAEIRKETVADAQHRALNAQSDEILGVLIPFERDALATTFLGRPSSQPETDAVHDPGSLDATSLVADIRFNEHEAARYMLALDHARRTLTTDPALSKVVLSRIERYTWRGIHPARVLLSRNRDLHRAAYRYQATSAPDMGSVIAGATPELFLRKRGSTVLLHPMAGTVSRALPKVEAEARLRTPKYLEEHALLVDFMTTRLESLSAKVTGDPEPSVVEAGSVWHLGTEIRAEVPASVSVADLVDLLHPSPAVCGVSQTRAREVISELEPERRHYGGLVGWLTPQGDGDLYMALRGLEIESKTGTVTLRAGGGITATSDPLTEFEETADKLEAMRRVLNL</sequence>
<dbReference type="EMBL" id="CP065682">
    <property type="protein sequence ID" value="QPS33535.1"/>
    <property type="molecule type" value="Genomic_DNA"/>
</dbReference>